<dbReference type="EMBL" id="AAOW01000006">
    <property type="protein sequence ID" value="EAR61689.1"/>
    <property type="molecule type" value="Genomic_DNA"/>
</dbReference>
<evidence type="ECO:0008006" key="4">
    <source>
        <dbReference type="Google" id="ProtNLM"/>
    </source>
</evidence>
<dbReference type="Pfam" id="PF05751">
    <property type="entry name" value="FixH"/>
    <property type="match status" value="1"/>
</dbReference>
<dbReference type="OrthoDB" id="5295180at2"/>
<proteinExistence type="predicted"/>
<keyword evidence="1" id="KW-0472">Membrane</keyword>
<dbReference type="RefSeq" id="WP_007022776.1">
    <property type="nucleotide sequence ID" value="NZ_CH724127.1"/>
</dbReference>
<evidence type="ECO:0000256" key="1">
    <source>
        <dbReference type="SAM" id="Phobius"/>
    </source>
</evidence>
<dbReference type="InterPro" id="IPR008620">
    <property type="entry name" value="FixH"/>
</dbReference>
<accession>A0A7U8C7L3</accession>
<feature type="transmembrane region" description="Helical" evidence="1">
    <location>
        <begin position="17"/>
        <end position="40"/>
    </location>
</feature>
<comment type="caution">
    <text evidence="2">The sequence shown here is derived from an EMBL/GenBank/DDBJ whole genome shotgun (WGS) entry which is preliminary data.</text>
</comment>
<keyword evidence="3" id="KW-1185">Reference proteome</keyword>
<dbReference type="AlphaFoldDB" id="A0A7U8C7L3"/>
<keyword evidence="1" id="KW-0812">Transmembrane</keyword>
<keyword evidence="1" id="KW-1133">Transmembrane helix</keyword>
<reference evidence="2 3" key="1">
    <citation type="submission" date="2006-02" db="EMBL/GenBank/DDBJ databases">
        <authorList>
            <person name="Pinhassi J."/>
            <person name="Pedros-Alio C."/>
            <person name="Ferriera S."/>
            <person name="Johnson J."/>
            <person name="Kravitz S."/>
            <person name="Halpern A."/>
            <person name="Remington K."/>
            <person name="Beeson K."/>
            <person name="Tran B."/>
            <person name="Rogers Y.-H."/>
            <person name="Friedman R."/>
            <person name="Venter J.C."/>
        </authorList>
    </citation>
    <scope>NUCLEOTIDE SEQUENCE [LARGE SCALE GENOMIC DNA]</scope>
    <source>
        <strain evidence="2 3">MED92</strain>
    </source>
</reference>
<organism evidence="2 3">
    <name type="scientific">Neptuniibacter caesariensis</name>
    <dbReference type="NCBI Taxonomy" id="207954"/>
    <lineage>
        <taxon>Bacteria</taxon>
        <taxon>Pseudomonadati</taxon>
        <taxon>Pseudomonadota</taxon>
        <taxon>Gammaproteobacteria</taxon>
        <taxon>Oceanospirillales</taxon>
        <taxon>Oceanospirillaceae</taxon>
        <taxon>Neptuniibacter</taxon>
    </lineage>
</organism>
<evidence type="ECO:0000313" key="2">
    <source>
        <dbReference type="EMBL" id="EAR61689.1"/>
    </source>
</evidence>
<protein>
    <recommendedName>
        <fullName evidence="4">Nitrogen fixation protein FixH</fullName>
    </recommendedName>
</protein>
<gene>
    <name evidence="2" type="ORF">MED92_03802</name>
</gene>
<evidence type="ECO:0000313" key="3">
    <source>
        <dbReference type="Proteomes" id="UP000002171"/>
    </source>
</evidence>
<dbReference type="Proteomes" id="UP000002171">
    <property type="component" value="Unassembled WGS sequence"/>
</dbReference>
<name>A0A7U8C7L3_NEPCE</name>
<sequence>MSNDSNTPVAPWYKQPWLWFILAPLIAVFFYGTFFLYMAITTHDGIVKDDYYKVARGYFVDPSKAQKAESLGIVGTLNIDNLTGDLMLHYRSTASDLPTQLTLNIVSPTHKKYDQTLTLKRVEGSQAYTGNLLAALKGKRYLMLEPQDKSWQLRAEIVPPYDQKIVQLAPNVE</sequence>